<evidence type="ECO:0000256" key="12">
    <source>
        <dbReference type="ARBA" id="ARBA00023136"/>
    </source>
</evidence>
<comment type="similarity">
    <text evidence="3 14">Belongs to the cytochrome P450 family.</text>
</comment>
<evidence type="ECO:0000256" key="6">
    <source>
        <dbReference type="ARBA" id="ARBA00022723"/>
    </source>
</evidence>
<comment type="subcellular location">
    <subcellularLocation>
        <location evidence="2">Membrane</location>
        <topology evidence="2">Single-pass membrane protein</topology>
    </subcellularLocation>
</comment>
<dbReference type="PANTHER" id="PTHR47944">
    <property type="entry name" value="CYTOCHROME P450 98A9"/>
    <property type="match status" value="1"/>
</dbReference>
<feature type="transmembrane region" description="Helical" evidence="15">
    <location>
        <begin position="12"/>
        <end position="33"/>
    </location>
</feature>
<dbReference type="EMBL" id="JBBNAE010000006">
    <property type="protein sequence ID" value="KAK9116486.1"/>
    <property type="molecule type" value="Genomic_DNA"/>
</dbReference>
<evidence type="ECO:0000256" key="2">
    <source>
        <dbReference type="ARBA" id="ARBA00004167"/>
    </source>
</evidence>
<sequence>MIINMAEHLQLGISPISTTFFALVVALAIYLLIIKRRNHLDHLLPLPPGPKPWPIIGNLPHLGSAPHSSLAEMARTYGPLMHLKLGSVHVMVAASASVASQFLKTHDANFANRPPNAGAKYVGYNYQDLVFAPYNPRWRFLRKICYTHLFSPKALDNFHHIRQEEVAVLADALARSSEGKVAVKLGDLLTVCVTNALGRVMLGFRVFGEGSGSKEFKQMVVELMALSGQFNIGDFIPWLEWLDVQGLVAKLKNIHRRFDDFLNKIIEEHQSGCGTESHKDLLSMLIGLKRDGDGEGNSLNDIEIKALLLNLITAGTDTSSSTIEWALAELIRHPHILARAQQELDSVVGRDRLVSDSDLSRLTYFQAIMKETFRLHPSTPLSIPHMSTETCQVNGYSIPKGSTLLVNVWAIARDPSIWSDPLEFRPDRFLRGGAQANVDVKGNDFELIPFGAGRRICAGMSLGIRMIQLVVATLVHGFDWALPDGQSPEKLNMEEMFGLTLQRAVPLVVQPRARLANHAYRVAS</sequence>
<dbReference type="GO" id="GO:0020037">
    <property type="term" value="F:heme binding"/>
    <property type="evidence" value="ECO:0007669"/>
    <property type="project" value="InterPro"/>
</dbReference>
<keyword evidence="12 15" id="KW-0472">Membrane</keyword>
<dbReference type="GO" id="GO:0044550">
    <property type="term" value="P:secondary metabolite biosynthetic process"/>
    <property type="evidence" value="ECO:0007669"/>
    <property type="project" value="UniProtKB-ARBA"/>
</dbReference>
<comment type="caution">
    <text evidence="16">The sequence shown here is derived from an EMBL/GenBank/DDBJ whole genome shotgun (WGS) entry which is preliminary data.</text>
</comment>
<protein>
    <recommendedName>
        <fullName evidence="18">Flavonoid 3'-hydroxylase</fullName>
    </recommendedName>
</protein>
<evidence type="ECO:0000256" key="1">
    <source>
        <dbReference type="ARBA" id="ARBA00001971"/>
    </source>
</evidence>
<dbReference type="InterPro" id="IPR036396">
    <property type="entry name" value="Cyt_P450_sf"/>
</dbReference>
<keyword evidence="6 13" id="KW-0479">Metal-binding</keyword>
<evidence type="ECO:0000256" key="15">
    <source>
        <dbReference type="SAM" id="Phobius"/>
    </source>
</evidence>
<evidence type="ECO:0000256" key="5">
    <source>
        <dbReference type="ARBA" id="ARBA00022692"/>
    </source>
</evidence>
<keyword evidence="11 14" id="KW-0503">Monooxygenase</keyword>
<dbReference type="InterPro" id="IPR001128">
    <property type="entry name" value="Cyt_P450"/>
</dbReference>
<proteinExistence type="inferred from homology"/>
<evidence type="ECO:0000256" key="13">
    <source>
        <dbReference type="PIRSR" id="PIRSR602401-1"/>
    </source>
</evidence>
<evidence type="ECO:0000256" key="9">
    <source>
        <dbReference type="ARBA" id="ARBA00023002"/>
    </source>
</evidence>
<evidence type="ECO:0008006" key="18">
    <source>
        <dbReference type="Google" id="ProtNLM"/>
    </source>
</evidence>
<dbReference type="PANTHER" id="PTHR47944:SF18">
    <property type="entry name" value="FLAVONOID 3'-MONOOXYGENASE"/>
    <property type="match status" value="1"/>
</dbReference>
<keyword evidence="9 14" id="KW-0560">Oxidoreductase</keyword>
<dbReference type="InterPro" id="IPR017972">
    <property type="entry name" value="Cyt_P450_CS"/>
</dbReference>
<dbReference type="GO" id="GO:0016020">
    <property type="term" value="C:membrane"/>
    <property type="evidence" value="ECO:0007669"/>
    <property type="project" value="UniProtKB-SubCell"/>
</dbReference>
<evidence type="ECO:0000256" key="14">
    <source>
        <dbReference type="RuleBase" id="RU000461"/>
    </source>
</evidence>
<dbReference type="Gene3D" id="1.10.630.10">
    <property type="entry name" value="Cytochrome P450"/>
    <property type="match status" value="1"/>
</dbReference>
<evidence type="ECO:0000256" key="7">
    <source>
        <dbReference type="ARBA" id="ARBA00022857"/>
    </source>
</evidence>
<keyword evidence="8 15" id="KW-1133">Transmembrane helix</keyword>
<dbReference type="AlphaFoldDB" id="A0AAP0NTZ4"/>
<dbReference type="PRINTS" id="PR00463">
    <property type="entry name" value="EP450I"/>
</dbReference>
<dbReference type="PROSITE" id="PS00086">
    <property type="entry name" value="CYTOCHROME_P450"/>
    <property type="match status" value="1"/>
</dbReference>
<dbReference type="GO" id="GO:0005506">
    <property type="term" value="F:iron ion binding"/>
    <property type="evidence" value="ECO:0007669"/>
    <property type="project" value="InterPro"/>
</dbReference>
<accession>A0AAP0NTZ4</accession>
<evidence type="ECO:0000256" key="4">
    <source>
        <dbReference type="ARBA" id="ARBA00022617"/>
    </source>
</evidence>
<organism evidence="16 17">
    <name type="scientific">Stephania japonica</name>
    <dbReference type="NCBI Taxonomy" id="461633"/>
    <lineage>
        <taxon>Eukaryota</taxon>
        <taxon>Viridiplantae</taxon>
        <taxon>Streptophyta</taxon>
        <taxon>Embryophyta</taxon>
        <taxon>Tracheophyta</taxon>
        <taxon>Spermatophyta</taxon>
        <taxon>Magnoliopsida</taxon>
        <taxon>Ranunculales</taxon>
        <taxon>Menispermaceae</taxon>
        <taxon>Menispermoideae</taxon>
        <taxon>Cissampelideae</taxon>
        <taxon>Stephania</taxon>
    </lineage>
</organism>
<name>A0AAP0NTZ4_9MAGN</name>
<dbReference type="GO" id="GO:0004497">
    <property type="term" value="F:monooxygenase activity"/>
    <property type="evidence" value="ECO:0007669"/>
    <property type="project" value="UniProtKB-KW"/>
</dbReference>
<keyword evidence="7" id="KW-0521">NADP</keyword>
<evidence type="ECO:0000256" key="11">
    <source>
        <dbReference type="ARBA" id="ARBA00023033"/>
    </source>
</evidence>
<dbReference type="PRINTS" id="PR00385">
    <property type="entry name" value="P450"/>
</dbReference>
<dbReference type="GO" id="GO:0016705">
    <property type="term" value="F:oxidoreductase activity, acting on paired donors, with incorporation or reduction of molecular oxygen"/>
    <property type="evidence" value="ECO:0007669"/>
    <property type="project" value="InterPro"/>
</dbReference>
<evidence type="ECO:0000313" key="16">
    <source>
        <dbReference type="EMBL" id="KAK9116486.1"/>
    </source>
</evidence>
<feature type="binding site" description="axial binding residue" evidence="13">
    <location>
        <position position="457"/>
    </location>
    <ligand>
        <name>heme</name>
        <dbReference type="ChEBI" id="CHEBI:30413"/>
    </ligand>
    <ligandPart>
        <name>Fe</name>
        <dbReference type="ChEBI" id="CHEBI:18248"/>
    </ligandPart>
</feature>
<comment type="cofactor">
    <cofactor evidence="1 13">
        <name>heme</name>
        <dbReference type="ChEBI" id="CHEBI:30413"/>
    </cofactor>
</comment>
<evidence type="ECO:0000256" key="8">
    <source>
        <dbReference type="ARBA" id="ARBA00022989"/>
    </source>
</evidence>
<evidence type="ECO:0000313" key="17">
    <source>
        <dbReference type="Proteomes" id="UP001417504"/>
    </source>
</evidence>
<dbReference type="Pfam" id="PF00067">
    <property type="entry name" value="p450"/>
    <property type="match status" value="1"/>
</dbReference>
<keyword evidence="10 13" id="KW-0408">Iron</keyword>
<reference evidence="16 17" key="1">
    <citation type="submission" date="2024-01" db="EMBL/GenBank/DDBJ databases">
        <title>Genome assemblies of Stephania.</title>
        <authorList>
            <person name="Yang L."/>
        </authorList>
    </citation>
    <scope>NUCLEOTIDE SEQUENCE [LARGE SCALE GENOMIC DNA]</scope>
    <source>
        <strain evidence="16">QJT</strain>
        <tissue evidence="16">Leaf</tissue>
    </source>
</reference>
<keyword evidence="17" id="KW-1185">Reference proteome</keyword>
<dbReference type="Proteomes" id="UP001417504">
    <property type="component" value="Unassembled WGS sequence"/>
</dbReference>
<dbReference type="InterPro" id="IPR002401">
    <property type="entry name" value="Cyt_P450_E_grp-I"/>
</dbReference>
<dbReference type="FunFam" id="1.10.630.10:FF:000097">
    <property type="entry name" value="Cytochrome P-450 19"/>
    <property type="match status" value="1"/>
</dbReference>
<keyword evidence="5 15" id="KW-0812">Transmembrane</keyword>
<keyword evidence="4 13" id="KW-0349">Heme</keyword>
<gene>
    <name evidence="16" type="ORF">Sjap_015433</name>
</gene>
<evidence type="ECO:0000256" key="10">
    <source>
        <dbReference type="ARBA" id="ARBA00023004"/>
    </source>
</evidence>
<dbReference type="SUPFAM" id="SSF48264">
    <property type="entry name" value="Cytochrome P450"/>
    <property type="match status" value="1"/>
</dbReference>
<evidence type="ECO:0000256" key="3">
    <source>
        <dbReference type="ARBA" id="ARBA00010617"/>
    </source>
</evidence>